<dbReference type="InterPro" id="IPR036641">
    <property type="entry name" value="HPT_dom_sf"/>
</dbReference>
<evidence type="ECO:0000256" key="1">
    <source>
        <dbReference type="PROSITE-ProRule" id="PRU00110"/>
    </source>
</evidence>
<dbReference type="InterPro" id="IPR008207">
    <property type="entry name" value="Sig_transdc_His_kin_Hpt_dom"/>
</dbReference>
<organism evidence="3 4">
    <name type="scientific">Hymenobacter coccineus</name>
    <dbReference type="NCBI Taxonomy" id="1908235"/>
    <lineage>
        <taxon>Bacteria</taxon>
        <taxon>Pseudomonadati</taxon>
        <taxon>Bacteroidota</taxon>
        <taxon>Cytophagia</taxon>
        <taxon>Cytophagales</taxon>
        <taxon>Hymenobacteraceae</taxon>
        <taxon>Hymenobacter</taxon>
    </lineage>
</organism>
<evidence type="ECO:0000313" key="4">
    <source>
        <dbReference type="Proteomes" id="UP000177506"/>
    </source>
</evidence>
<dbReference type="GO" id="GO:0004672">
    <property type="term" value="F:protein kinase activity"/>
    <property type="evidence" value="ECO:0007669"/>
    <property type="project" value="UniProtKB-ARBA"/>
</dbReference>
<dbReference type="Gene3D" id="1.20.120.160">
    <property type="entry name" value="HPT domain"/>
    <property type="match status" value="1"/>
</dbReference>
<reference evidence="3 4" key="1">
    <citation type="submission" date="2016-08" db="EMBL/GenBank/DDBJ databases">
        <title>Hymenobacter coccineus sp. nov., Hymenobacter lapidarius sp. nov. and Hymenobacter glacialis sp. nov., isolated from Antarctic soil.</title>
        <authorList>
            <person name="Sedlacek I."/>
            <person name="Kralova S."/>
            <person name="Kyrova K."/>
            <person name="Maslanova I."/>
            <person name="Stankova E."/>
            <person name="Vrbovska V."/>
            <person name="Nemec M."/>
            <person name="Bartak M."/>
            <person name="Svec P."/>
            <person name="Busse H.-J."/>
            <person name="Pantucek R."/>
        </authorList>
    </citation>
    <scope>NUCLEOTIDE SEQUENCE [LARGE SCALE GENOMIC DNA]</scope>
    <source>
        <strain evidence="3 4">CCM 8649</strain>
    </source>
</reference>
<protein>
    <recommendedName>
        <fullName evidence="2">HPt domain-containing protein</fullName>
    </recommendedName>
</protein>
<dbReference type="Proteomes" id="UP000177506">
    <property type="component" value="Unassembled WGS sequence"/>
</dbReference>
<gene>
    <name evidence="3" type="ORF">BEN49_24835</name>
</gene>
<dbReference type="GO" id="GO:0000160">
    <property type="term" value="P:phosphorelay signal transduction system"/>
    <property type="evidence" value="ECO:0007669"/>
    <property type="project" value="InterPro"/>
</dbReference>
<feature type="modified residue" description="Phosphohistidine" evidence="1">
    <location>
        <position position="68"/>
    </location>
</feature>
<keyword evidence="4" id="KW-1185">Reference proteome</keyword>
<accession>A0A1G1TFK0</accession>
<sequence>MARRAPSVAPPRPGPLYDLSAVRQMVGDNESFVRHLVGVFCTSTPPILEALRQALAQADWPALADAAHHLKSSLYGMGVAPLFDAIRELEACEAQSLTPARAAWLVGEITAVTAEVMASLAQAFPGV</sequence>
<comment type="caution">
    <text evidence="3">The sequence shown here is derived from an EMBL/GenBank/DDBJ whole genome shotgun (WGS) entry which is preliminary data.</text>
</comment>
<dbReference type="PROSITE" id="PS50894">
    <property type="entry name" value="HPT"/>
    <property type="match status" value="1"/>
</dbReference>
<keyword evidence="1" id="KW-0597">Phosphoprotein</keyword>
<proteinExistence type="predicted"/>
<dbReference type="EMBL" id="MDZA01000275">
    <property type="protein sequence ID" value="OGX89625.1"/>
    <property type="molecule type" value="Genomic_DNA"/>
</dbReference>
<dbReference type="SUPFAM" id="SSF47226">
    <property type="entry name" value="Histidine-containing phosphotransfer domain, HPT domain"/>
    <property type="match status" value="1"/>
</dbReference>
<dbReference type="Pfam" id="PF01627">
    <property type="entry name" value="Hpt"/>
    <property type="match status" value="1"/>
</dbReference>
<dbReference type="AlphaFoldDB" id="A0A1G1TFK0"/>
<evidence type="ECO:0000259" key="2">
    <source>
        <dbReference type="PROSITE" id="PS50894"/>
    </source>
</evidence>
<name>A0A1G1TFK0_9BACT</name>
<evidence type="ECO:0000313" key="3">
    <source>
        <dbReference type="EMBL" id="OGX89625.1"/>
    </source>
</evidence>
<feature type="domain" description="HPt" evidence="2">
    <location>
        <begin position="29"/>
        <end position="127"/>
    </location>
</feature>